<evidence type="ECO:0000313" key="2">
    <source>
        <dbReference type="Proteomes" id="UP000262832"/>
    </source>
</evidence>
<protein>
    <recommendedName>
        <fullName evidence="3">Flagellar protein FliT</fullName>
    </recommendedName>
</protein>
<keyword evidence="2" id="KW-1185">Reference proteome</keyword>
<organism evidence="1 2">
    <name type="scientific">Vibrio alfacsensis</name>
    <dbReference type="NCBI Taxonomy" id="1074311"/>
    <lineage>
        <taxon>Bacteria</taxon>
        <taxon>Pseudomonadati</taxon>
        <taxon>Pseudomonadota</taxon>
        <taxon>Gammaproteobacteria</taxon>
        <taxon>Vibrionales</taxon>
        <taxon>Vibrionaceae</taxon>
        <taxon>Vibrio</taxon>
    </lineage>
</organism>
<accession>A0ABN5PHS9</accession>
<sequence length="104" mass="12050">MENSPKVTSALLKRLTNCIEEAVEHQDWDALKQLDMTMGNILRSDPNCLSEPALRYDIEKLKFSHRQAFCALKKAACELENKLENMQSEQERAQAYHLAMTMEY</sequence>
<dbReference type="Proteomes" id="UP000262832">
    <property type="component" value="Chromosome II"/>
</dbReference>
<proteinExistence type="predicted"/>
<dbReference type="EMBL" id="CP032094">
    <property type="protein sequence ID" value="AXY02670.1"/>
    <property type="molecule type" value="Genomic_DNA"/>
</dbReference>
<dbReference type="RefSeq" id="WP_128812582.1">
    <property type="nucleotide sequence ID" value="NZ_CP032094.1"/>
</dbReference>
<evidence type="ECO:0008006" key="3">
    <source>
        <dbReference type="Google" id="ProtNLM"/>
    </source>
</evidence>
<evidence type="ECO:0000313" key="1">
    <source>
        <dbReference type="EMBL" id="AXY02670.1"/>
    </source>
</evidence>
<reference evidence="1 2" key="1">
    <citation type="submission" date="2018-08" db="EMBL/GenBank/DDBJ databases">
        <title>Genomic taxonomy of the Vibrionaceae family.</title>
        <authorList>
            <person name="Gomez-Gil B."/>
            <person name="Tanaka M."/>
            <person name="Sawabe T."/>
            <person name="Enciso-Ibarra K."/>
        </authorList>
    </citation>
    <scope>NUCLEOTIDE SEQUENCE [LARGE SCALE GENOMIC DNA]</scope>
    <source>
        <strain evidence="1 2">CAIM 1831</strain>
    </source>
</reference>
<gene>
    <name evidence="1" type="ORF">D1115_16755</name>
</gene>
<name>A0ABN5PHS9_9VIBR</name>